<dbReference type="RefSeq" id="WP_139634538.1">
    <property type="nucleotide sequence ID" value="NZ_VDLX02000015.1"/>
</dbReference>
<organism evidence="1 2">
    <name type="scientific">Nonomuraea phyllanthi</name>
    <dbReference type="NCBI Taxonomy" id="2219224"/>
    <lineage>
        <taxon>Bacteria</taxon>
        <taxon>Bacillati</taxon>
        <taxon>Actinomycetota</taxon>
        <taxon>Actinomycetes</taxon>
        <taxon>Streptosporangiales</taxon>
        <taxon>Streptosporangiaceae</taxon>
        <taxon>Nonomuraea</taxon>
    </lineage>
</organism>
<accession>A0A5C4VZH0</accession>
<evidence type="ECO:0000313" key="2">
    <source>
        <dbReference type="Proteomes" id="UP000312512"/>
    </source>
</evidence>
<name>A0A5C4VZH0_9ACTN</name>
<reference evidence="1 2" key="1">
    <citation type="submission" date="2019-10" db="EMBL/GenBank/DDBJ databases">
        <title>Nonomuraea sp. nov., isolated from Phyllanthus amarus.</title>
        <authorList>
            <person name="Klykleung N."/>
            <person name="Tanasupawat S."/>
        </authorList>
    </citation>
    <scope>NUCLEOTIDE SEQUENCE [LARGE SCALE GENOMIC DNA]</scope>
    <source>
        <strain evidence="1 2">PA1-10</strain>
    </source>
</reference>
<gene>
    <name evidence="1" type="ORF">FH608_034370</name>
</gene>
<dbReference type="OrthoDB" id="5198790at2"/>
<sequence length="339" mass="36106">MNLLEQRYRFILKMLPAPYRAEREEEMVEAFLEGAGQDGDEHNARPSWAEVASIAALAVRSRLGGLGAAPRYRAIGDAVRLVALLGLGYQAVIGWITVVFSLHVLGYLPGPWPVIAPGIQVSEFLSIADGLVCITTFAALALGKVRAAKLLAALGLVYVLVMVGIDAFTWPRSVIDSAPHVLATMVPVLALLTAYHVDAPVRRSPPMTALPLGLAVLYIAIALTFTNTWGMDVTPGHPAVWLASWIDPQSVTVVVLLIAGPICLIRNSAPAWRLALAVMAASMAVARSPFFLIGVEGSVQPLAITLIIQSAALLMLCLVLIIASRRVLPPPAVPLRDGV</sequence>
<proteinExistence type="predicted"/>
<dbReference type="AlphaFoldDB" id="A0A5C4VZH0"/>
<evidence type="ECO:0000313" key="1">
    <source>
        <dbReference type="EMBL" id="KAB8190604.1"/>
    </source>
</evidence>
<dbReference type="Proteomes" id="UP000312512">
    <property type="component" value="Unassembled WGS sequence"/>
</dbReference>
<dbReference type="EMBL" id="VDLX02000015">
    <property type="protein sequence ID" value="KAB8190604.1"/>
    <property type="molecule type" value="Genomic_DNA"/>
</dbReference>
<protein>
    <submittedName>
        <fullName evidence="1">Uncharacterized protein</fullName>
    </submittedName>
</protein>
<comment type="caution">
    <text evidence="1">The sequence shown here is derived from an EMBL/GenBank/DDBJ whole genome shotgun (WGS) entry which is preliminary data.</text>
</comment>
<keyword evidence="2" id="KW-1185">Reference proteome</keyword>